<evidence type="ECO:0000313" key="10">
    <source>
        <dbReference type="EMBL" id="MDT0554637.1"/>
    </source>
</evidence>
<evidence type="ECO:0000256" key="1">
    <source>
        <dbReference type="ARBA" id="ARBA00011073"/>
    </source>
</evidence>
<dbReference type="InterPro" id="IPR017317">
    <property type="entry name" value="Pept_S8_subtilisin_bacteroid-2"/>
</dbReference>
<dbReference type="NCBIfam" id="TIGR04183">
    <property type="entry name" value="Por_Secre_tail"/>
    <property type="match status" value="1"/>
</dbReference>
<dbReference type="PROSITE" id="PS51892">
    <property type="entry name" value="SUBTILASE"/>
    <property type="match status" value="1"/>
</dbReference>
<dbReference type="GO" id="GO:0016787">
    <property type="term" value="F:hydrolase activity"/>
    <property type="evidence" value="ECO:0007669"/>
    <property type="project" value="UniProtKB-KW"/>
</dbReference>
<dbReference type="Gene3D" id="3.40.50.200">
    <property type="entry name" value="Peptidase S8/S53 domain"/>
    <property type="match status" value="1"/>
</dbReference>
<dbReference type="PRINTS" id="PR00723">
    <property type="entry name" value="SUBTILISIN"/>
</dbReference>
<dbReference type="PIRSF" id="PIRSF037903">
    <property type="entry name" value="Subtilisin_rel_GFO_2223"/>
    <property type="match status" value="1"/>
</dbReference>
<keyword evidence="3 7" id="KW-0732">Signal</keyword>
<dbReference type="InterPro" id="IPR000209">
    <property type="entry name" value="Peptidase_S8/S53_dom"/>
</dbReference>
<name>A0ABU2Y9D9_9FLAO</name>
<evidence type="ECO:0000256" key="3">
    <source>
        <dbReference type="ARBA" id="ARBA00022729"/>
    </source>
</evidence>
<feature type="domain" description="Secretion system C-terminal sorting" evidence="9">
    <location>
        <begin position="466"/>
        <end position="536"/>
    </location>
</feature>
<dbReference type="EMBL" id="JAVRHZ010000001">
    <property type="protein sequence ID" value="MDT0554637.1"/>
    <property type="molecule type" value="Genomic_DNA"/>
</dbReference>
<evidence type="ECO:0000259" key="9">
    <source>
        <dbReference type="Pfam" id="PF18962"/>
    </source>
</evidence>
<feature type="domain" description="Peptidase S8/S53" evidence="8">
    <location>
        <begin position="167"/>
        <end position="439"/>
    </location>
</feature>
<evidence type="ECO:0000256" key="5">
    <source>
        <dbReference type="ARBA" id="ARBA00022825"/>
    </source>
</evidence>
<dbReference type="PANTHER" id="PTHR43806:SF67">
    <property type="entry name" value="EGF-LIKE DOMAIN-CONTAINING PROTEIN"/>
    <property type="match status" value="1"/>
</dbReference>
<comment type="similarity">
    <text evidence="1 6">Belongs to the peptidase S8 family.</text>
</comment>
<dbReference type="EC" id="3.4.-.-" evidence="10"/>
<dbReference type="SUPFAM" id="SSF52743">
    <property type="entry name" value="Subtilisin-like"/>
    <property type="match status" value="1"/>
</dbReference>
<keyword evidence="2 6" id="KW-0645">Protease</keyword>
<evidence type="ECO:0000256" key="6">
    <source>
        <dbReference type="PROSITE-ProRule" id="PRU01240"/>
    </source>
</evidence>
<dbReference type="Pfam" id="PF18962">
    <property type="entry name" value="Por_Secre_tail"/>
    <property type="match status" value="1"/>
</dbReference>
<evidence type="ECO:0000256" key="2">
    <source>
        <dbReference type="ARBA" id="ARBA00022670"/>
    </source>
</evidence>
<dbReference type="InterPro" id="IPR036852">
    <property type="entry name" value="Peptidase_S8/S53_dom_sf"/>
</dbReference>
<organism evidence="10 11">
    <name type="scientific">Patiriisocius hiemis</name>
    <dbReference type="NCBI Taxonomy" id="3075604"/>
    <lineage>
        <taxon>Bacteria</taxon>
        <taxon>Pseudomonadati</taxon>
        <taxon>Bacteroidota</taxon>
        <taxon>Flavobacteriia</taxon>
        <taxon>Flavobacteriales</taxon>
        <taxon>Flavobacteriaceae</taxon>
        <taxon>Patiriisocius</taxon>
    </lineage>
</organism>
<dbReference type="RefSeq" id="WP_311331598.1">
    <property type="nucleotide sequence ID" value="NZ_JAVRHZ010000001.1"/>
</dbReference>
<dbReference type="InterPro" id="IPR026444">
    <property type="entry name" value="Secre_tail"/>
</dbReference>
<dbReference type="InterPro" id="IPR015500">
    <property type="entry name" value="Peptidase_S8_subtilisin-rel"/>
</dbReference>
<evidence type="ECO:0000256" key="4">
    <source>
        <dbReference type="ARBA" id="ARBA00022801"/>
    </source>
</evidence>
<feature type="signal peptide" evidence="7">
    <location>
        <begin position="1"/>
        <end position="18"/>
    </location>
</feature>
<proteinExistence type="inferred from homology"/>
<accession>A0ABU2Y9D9</accession>
<feature type="active site" description="Charge relay system" evidence="6">
    <location>
        <position position="176"/>
    </location>
</feature>
<comment type="caution">
    <text evidence="10">The sequence shown here is derived from an EMBL/GenBank/DDBJ whole genome shotgun (WGS) entry which is preliminary data.</text>
</comment>
<feature type="active site" description="Charge relay system" evidence="6">
    <location>
        <position position="393"/>
    </location>
</feature>
<keyword evidence="5 6" id="KW-0720">Serine protease</keyword>
<sequence length="538" mass="58811">MKKLLLLFLLVSISISHAQQDALVYFTDKENVEAAIANPITILTQEAINRKQLHNTTIDERDVPVNETYISQIKNTSGISVHAKSKWMNAIYVRGTQTNIDNLTNLSFVESVEYMDKSLNFSTPVTTTTNKFDFYDTQERIIYNYGDATNQVEMLAVDYLHEQDFAGDGMIIAVMDSGFPNVTTNPAFAAINGEGRLLGTYDFAERQNNVDGTGSHGARTYSDIAGLLDGDFVGTAPLASFYLFRTEFAPTENPVEEAWWVEALERADSLGVDVVNTSLGYQDYDNPNYDHSYEDLDGQTTIGARGANHAFDKGMLLVTSAGNDGGGFTFVGTPGDSPGMLTVGAVDNDGNYASFSSIGPTVDGRIKPDVMAKGLSAAVVDEDGFVTTSSGTSFSSPIMAGAIASLWESRQEATNAQIMQIVRESSHLFENPTDQMGYGIPNFQKAYNNLQILGVEEVALKNNFALFPNPIDTFVNVSFPKHENQAIFTIHNVIGKKIIDTKVSRNDNQVDTSNLTSGVYIATVKTETSTNSFKLIKR</sequence>
<dbReference type="Pfam" id="PF00082">
    <property type="entry name" value="Peptidase_S8"/>
    <property type="match status" value="1"/>
</dbReference>
<feature type="chain" id="PRO_5045096193" evidence="7">
    <location>
        <begin position="19"/>
        <end position="538"/>
    </location>
</feature>
<keyword evidence="4 6" id="KW-0378">Hydrolase</keyword>
<dbReference type="PANTHER" id="PTHR43806">
    <property type="entry name" value="PEPTIDASE S8"/>
    <property type="match status" value="1"/>
</dbReference>
<evidence type="ECO:0000256" key="7">
    <source>
        <dbReference type="SAM" id="SignalP"/>
    </source>
</evidence>
<reference evidence="10 11" key="1">
    <citation type="submission" date="2023-09" db="EMBL/GenBank/DDBJ databases">
        <authorList>
            <person name="Rey-Velasco X."/>
        </authorList>
    </citation>
    <scope>NUCLEOTIDE SEQUENCE [LARGE SCALE GENOMIC DNA]</scope>
    <source>
        <strain evidence="10 11">W242</strain>
    </source>
</reference>
<protein>
    <submittedName>
        <fullName evidence="10">S8 family peptidase</fullName>
        <ecNumber evidence="10">3.4.-.-</ecNumber>
    </submittedName>
</protein>
<feature type="active site" description="Charge relay system" evidence="6">
    <location>
        <position position="216"/>
    </location>
</feature>
<dbReference type="InterPro" id="IPR050131">
    <property type="entry name" value="Peptidase_S8_subtilisin-like"/>
</dbReference>
<evidence type="ECO:0000259" key="8">
    <source>
        <dbReference type="Pfam" id="PF00082"/>
    </source>
</evidence>
<dbReference type="PROSITE" id="PS00138">
    <property type="entry name" value="SUBTILASE_SER"/>
    <property type="match status" value="1"/>
</dbReference>
<keyword evidence="11" id="KW-1185">Reference proteome</keyword>
<evidence type="ECO:0000313" key="11">
    <source>
        <dbReference type="Proteomes" id="UP001254488"/>
    </source>
</evidence>
<dbReference type="Proteomes" id="UP001254488">
    <property type="component" value="Unassembled WGS sequence"/>
</dbReference>
<dbReference type="InterPro" id="IPR023828">
    <property type="entry name" value="Peptidase_S8_Ser-AS"/>
</dbReference>
<gene>
    <name evidence="10" type="ORF">RM538_01375</name>
</gene>